<evidence type="ECO:0000313" key="11">
    <source>
        <dbReference type="EMBL" id="KAJ1254894.1"/>
    </source>
</evidence>
<dbReference type="InterPro" id="IPR038005">
    <property type="entry name" value="RX-like_CC"/>
</dbReference>
<evidence type="ECO:0000259" key="10">
    <source>
        <dbReference type="Pfam" id="PF23598"/>
    </source>
</evidence>
<dbReference type="InterPro" id="IPR002182">
    <property type="entry name" value="NB-ARC"/>
</dbReference>
<evidence type="ECO:0000256" key="4">
    <source>
        <dbReference type="ARBA" id="ARBA00022741"/>
    </source>
</evidence>
<protein>
    <recommendedName>
        <fullName evidence="13">Rx N-terminal domain-containing protein</fullName>
    </recommendedName>
</protein>
<dbReference type="InterPro" id="IPR058922">
    <property type="entry name" value="WHD_DRP"/>
</dbReference>
<dbReference type="Proteomes" id="UP001164776">
    <property type="component" value="Unassembled WGS sequence"/>
</dbReference>
<reference evidence="11 12" key="1">
    <citation type="submission" date="2022-10" db="EMBL/GenBank/DDBJ databases">
        <title>WGS assembly of Paspalum vaginatum 540-79.</title>
        <authorList>
            <person name="Sun G."/>
            <person name="Wase N."/>
            <person name="Shu S."/>
            <person name="Jenkins J."/>
            <person name="Zhou B."/>
            <person name="Torres-Rodriguez J."/>
            <person name="Chen C."/>
            <person name="Sandor L."/>
            <person name="Plott C."/>
            <person name="Yoshinga Y."/>
            <person name="Daum C."/>
            <person name="Qi P."/>
            <person name="Barry K."/>
            <person name="Lipzen A."/>
            <person name="Berry L."/>
            <person name="Pedersen C."/>
            <person name="Gottilla T."/>
            <person name="Foltz A."/>
            <person name="Yu H."/>
            <person name="O'Malley R."/>
            <person name="Zhang C."/>
            <person name="Devos K."/>
            <person name="Sigmon B."/>
            <person name="Yu B."/>
            <person name="Obata T."/>
            <person name="Schmutz J."/>
            <person name="Schnable J."/>
        </authorList>
    </citation>
    <scope>NUCLEOTIDE SEQUENCE [LARGE SCALE GENOMIC DNA]</scope>
    <source>
        <strain evidence="12">cv. 540-79</strain>
    </source>
</reference>
<organism evidence="11 12">
    <name type="scientific">Paspalum vaginatum</name>
    <name type="common">seashore paspalum</name>
    <dbReference type="NCBI Taxonomy" id="158149"/>
    <lineage>
        <taxon>Eukaryota</taxon>
        <taxon>Viridiplantae</taxon>
        <taxon>Streptophyta</taxon>
        <taxon>Embryophyta</taxon>
        <taxon>Tracheophyta</taxon>
        <taxon>Spermatophyta</taxon>
        <taxon>Magnoliopsida</taxon>
        <taxon>Liliopsida</taxon>
        <taxon>Poales</taxon>
        <taxon>Poaceae</taxon>
        <taxon>PACMAD clade</taxon>
        <taxon>Panicoideae</taxon>
        <taxon>Andropogonodae</taxon>
        <taxon>Paspaleae</taxon>
        <taxon>Paspalinae</taxon>
        <taxon>Paspalum</taxon>
    </lineage>
</organism>
<comment type="similarity">
    <text evidence="1">Belongs to the disease resistance NB-LRR family.</text>
</comment>
<dbReference type="Gene3D" id="1.10.10.10">
    <property type="entry name" value="Winged helix-like DNA-binding domain superfamily/Winged helix DNA-binding domain"/>
    <property type="match status" value="1"/>
</dbReference>
<dbReference type="Gene3D" id="3.80.10.10">
    <property type="entry name" value="Ribonuclease Inhibitor"/>
    <property type="match status" value="2"/>
</dbReference>
<dbReference type="PANTHER" id="PTHR23155:SF1135">
    <property type="entry name" value="OS08G0246300 PROTEIN"/>
    <property type="match status" value="1"/>
</dbReference>
<dbReference type="Pfam" id="PF23598">
    <property type="entry name" value="LRR_14"/>
    <property type="match status" value="2"/>
</dbReference>
<dbReference type="Pfam" id="PF23559">
    <property type="entry name" value="WHD_DRP"/>
    <property type="match status" value="1"/>
</dbReference>
<dbReference type="SUPFAM" id="SSF52047">
    <property type="entry name" value="RNI-like"/>
    <property type="match status" value="1"/>
</dbReference>
<dbReference type="Gene3D" id="1.20.5.4130">
    <property type="match status" value="1"/>
</dbReference>
<feature type="domain" description="NB-ARC" evidence="7">
    <location>
        <begin position="193"/>
        <end position="325"/>
    </location>
</feature>
<evidence type="ECO:0000256" key="5">
    <source>
        <dbReference type="ARBA" id="ARBA00022821"/>
    </source>
</evidence>
<evidence type="ECO:0000259" key="7">
    <source>
        <dbReference type="Pfam" id="PF00931"/>
    </source>
</evidence>
<dbReference type="InterPro" id="IPR036388">
    <property type="entry name" value="WH-like_DNA-bd_sf"/>
</dbReference>
<dbReference type="InterPro" id="IPR041118">
    <property type="entry name" value="Rx_N"/>
</dbReference>
<evidence type="ECO:0000256" key="3">
    <source>
        <dbReference type="ARBA" id="ARBA00022737"/>
    </source>
</evidence>
<accession>A0A9W7XAS3</accession>
<dbReference type="EMBL" id="MU629864">
    <property type="protein sequence ID" value="KAJ1254894.1"/>
    <property type="molecule type" value="Genomic_DNA"/>
</dbReference>
<dbReference type="CDD" id="cd14798">
    <property type="entry name" value="RX-CC_like"/>
    <property type="match status" value="1"/>
</dbReference>
<evidence type="ECO:0008006" key="13">
    <source>
        <dbReference type="Google" id="ProtNLM"/>
    </source>
</evidence>
<sequence length="1509" mass="169176">MAELALGLTKTVVEGALGRIQWAIDEEQKLQDGVQQDLEFITGEFQMMQSFLKVANKERAKKNEVVRAWVRQLRDLAFDVEDWVEFVAHLDRDEQPSWGWRLVPWFCCVPTPPRHLDEAAAEMKLLKARVEDVSKRNTRYKLFGSDYSGSGSSSASNAMMRPTTLNVPFNILRQVWMNETNRLRFVGGLQNLITHELRGNDDLQVIWLWGSENHDVSYCIDMAYHDQEVCKWFDRRAWVKITSPFNLQDLLNNLLAQLSFMGSSHKPAATATNVGGLTSAELMQQVTKDQRYLVVLEQVSDLVEWSTIRMCLPDNNKGSRIVVSTLHLRDAVFCTGVPYLVSELRWFFDGRPSVCAFYKKVAGQSDSDMDMIMGKIKHGGVISVLGDDPRKSKVVKMLYRSIQQNEGKLDGVRFGYTRWVPVVGEPFELVDFSRRVLLDLYNYGFYDGGLQELFDIFGGNVFEDVLHKMGEDDVIHRSREILIGGEKQSLVVINGLRSKDEWDKIKSNILPEEPGKYCAVVVTDDKDVASHCADGVEDRLVEVKGIDIHMPPGPYTLVDVNGSLIGSDTSLIVISKKYLAIRHYFWVDVPHPFSLAELSLRLLMELHSDYPEAKETAMVAKVQGKDLIHECRVWLHQHAGWLLVLDGLRSTDDWDSVNDALSLSQPAYSNNRTIVVTNEQSVAMHCVNKNDQQVVSVQGLETDDALQLFKLKIHNNNTDMEPSEKELSQSIMVKCGGLPKVIAAVAEWYNKSFNKRSYLKLKDINDNFMEKLEGFHSLRGLFSWMQSYLENCRDDLKPCIFYLPIFPIGHNIRFRRLLWRWIAEGYFRGTSSHTEEENGGRLLKELWEFSMIQLQSSRKPDQCQVNGFFHEYITSRPMEDNLVLALEGNCNLSSQQVGQHLTIRNMDDTDKNVYESTDFSRLRSVTVFGKCRPFMFDPEKIKMRHVRVLDLEDALEVSNADIDNIVELLPRLKFLSIRRCRDVTRLPMSISGLKQLQTLDVRDTLIARLPEAILRLQKLQYVRAGTIHTAPWDEGGKMVECPLEAPGQDAPTASTPLAEDAPVNIAPAQKAPTEDAATVTATPLASADQSTTLAAPTTPLDDVITAFSTAPTENAKMVAPTMPVEDVVIDSSTAPPEDATVAVASPTAVAEDATVVYGGPTAPAQDSGPPAPLAPAENDAVTLAADPSALSASEDPREATAVLASDDPSAGAAAAPWSRFHALVPWWQHFKLCCPPRIDNTSSQGVEVPAGFGKLTTLHTFGIANVGPCRKAVILKELHKLTQLRRLGVCGIKQDNIQELFSAIAVLNHLEQLSVFLEKNKEGLCVSFDGTVALPPDTLELLKLHGHLRILRLPDSWIKKFVQVERLDLQVTLQEQQDMQVILDQLIGPRKDEFYWSGRSILCIKPIHGGELRIGIDDEHKSMYLDVLEIVCTSDLQVTFGNIGAIDMLRVHCCSGSSLQLSGLQTIGSIKEVWLKGSYSKELKLDLQRQLAKNRCKPVLKEFQPKPSS</sequence>
<name>A0A9W7XAS3_9POAL</name>
<gene>
    <name evidence="11" type="ORF">BS78_K310400</name>
</gene>
<feature type="domain" description="Disease resistance N-terminal" evidence="8">
    <location>
        <begin position="12"/>
        <end position="93"/>
    </location>
</feature>
<evidence type="ECO:0000259" key="8">
    <source>
        <dbReference type="Pfam" id="PF18052"/>
    </source>
</evidence>
<dbReference type="Gene3D" id="3.40.50.300">
    <property type="entry name" value="P-loop containing nucleotide triphosphate hydrolases"/>
    <property type="match status" value="2"/>
</dbReference>
<keyword evidence="2" id="KW-0433">Leucine-rich repeat</keyword>
<keyword evidence="5" id="KW-0611">Plant defense</keyword>
<evidence type="ECO:0000256" key="6">
    <source>
        <dbReference type="ARBA" id="ARBA00023054"/>
    </source>
</evidence>
<feature type="domain" description="Disease resistance protein winged helix" evidence="9">
    <location>
        <begin position="805"/>
        <end position="871"/>
    </location>
</feature>
<keyword evidence="6" id="KW-0175">Coiled coil</keyword>
<dbReference type="SUPFAM" id="SSF52540">
    <property type="entry name" value="P-loop containing nucleoside triphosphate hydrolases"/>
    <property type="match status" value="2"/>
</dbReference>
<dbReference type="InterPro" id="IPR032675">
    <property type="entry name" value="LRR_dom_sf"/>
</dbReference>
<proteinExistence type="inferred from homology"/>
<evidence type="ECO:0000259" key="9">
    <source>
        <dbReference type="Pfam" id="PF23559"/>
    </source>
</evidence>
<dbReference type="Pfam" id="PF00931">
    <property type="entry name" value="NB-ARC"/>
    <property type="match status" value="1"/>
</dbReference>
<keyword evidence="12" id="KW-1185">Reference proteome</keyword>
<dbReference type="Pfam" id="PF18052">
    <property type="entry name" value="Rx_N"/>
    <property type="match status" value="1"/>
</dbReference>
<keyword evidence="4" id="KW-0547">Nucleotide-binding</keyword>
<dbReference type="OrthoDB" id="716388at2759"/>
<dbReference type="InterPro" id="IPR027417">
    <property type="entry name" value="P-loop_NTPase"/>
</dbReference>
<evidence type="ECO:0000313" key="12">
    <source>
        <dbReference type="Proteomes" id="UP001164776"/>
    </source>
</evidence>
<keyword evidence="3" id="KW-0677">Repeat</keyword>
<dbReference type="PANTHER" id="PTHR23155">
    <property type="entry name" value="DISEASE RESISTANCE PROTEIN RP"/>
    <property type="match status" value="1"/>
</dbReference>
<evidence type="ECO:0000256" key="2">
    <source>
        <dbReference type="ARBA" id="ARBA00022614"/>
    </source>
</evidence>
<feature type="domain" description="Disease resistance R13L4/SHOC-2-like LRR" evidence="10">
    <location>
        <begin position="1244"/>
        <end position="1382"/>
    </location>
</feature>
<evidence type="ECO:0000256" key="1">
    <source>
        <dbReference type="ARBA" id="ARBA00008894"/>
    </source>
</evidence>
<dbReference type="InterPro" id="IPR055414">
    <property type="entry name" value="LRR_R13L4/SHOC2-like"/>
</dbReference>
<dbReference type="InterPro" id="IPR044974">
    <property type="entry name" value="Disease_R_plants"/>
</dbReference>
<dbReference type="GO" id="GO:0043531">
    <property type="term" value="F:ADP binding"/>
    <property type="evidence" value="ECO:0007669"/>
    <property type="project" value="InterPro"/>
</dbReference>
<feature type="domain" description="Disease resistance R13L4/SHOC-2-like LRR" evidence="10">
    <location>
        <begin position="922"/>
        <end position="1031"/>
    </location>
</feature>
<dbReference type="GO" id="GO:0098542">
    <property type="term" value="P:defense response to other organism"/>
    <property type="evidence" value="ECO:0007669"/>
    <property type="project" value="TreeGrafter"/>
</dbReference>
<comment type="caution">
    <text evidence="11">The sequence shown here is derived from an EMBL/GenBank/DDBJ whole genome shotgun (WGS) entry which is preliminary data.</text>
</comment>